<dbReference type="HAMAP" id="MF_00108">
    <property type="entry name" value="IspD"/>
    <property type="match status" value="1"/>
</dbReference>
<comment type="function">
    <text evidence="11">Bifunctional enzyme that catalyzes the formation of 4-diphosphocytidyl-2-C-methyl-D-erythritol from CTP and 2-C-methyl-D-erythritol 4-phosphate (MEP) (IspD), and catalyzes the conversion of 4-diphosphocytidyl-2-C-methyl-D-erythritol 2-phosphate (CDP-ME2P) to 2-C-methyl-D-erythritol 2,4-cyclodiphosphate (ME-CPP) with a corresponding release of cytidine 5-monophosphate (CMP) (IspF).</text>
</comment>
<feature type="binding site" evidence="11">
    <location>
        <begin position="283"/>
        <end position="284"/>
    </location>
    <ligand>
        <name>4-CDP-2-C-methyl-D-erythritol 2-phosphate</name>
        <dbReference type="ChEBI" id="CHEBI:57919"/>
    </ligand>
</feature>
<evidence type="ECO:0000256" key="10">
    <source>
        <dbReference type="ARBA" id="ARBA00023268"/>
    </source>
</evidence>
<dbReference type="GO" id="GO:0016114">
    <property type="term" value="P:terpenoid biosynthetic process"/>
    <property type="evidence" value="ECO:0007669"/>
    <property type="project" value="InterPro"/>
</dbReference>
<dbReference type="GO" id="GO:0050518">
    <property type="term" value="F:2-C-methyl-D-erythritol 4-phosphate cytidylyltransferase activity"/>
    <property type="evidence" value="ECO:0007669"/>
    <property type="project" value="UniProtKB-UniRule"/>
</dbReference>
<dbReference type="HAMAP" id="MF_01520">
    <property type="entry name" value="IspDF"/>
    <property type="match status" value="1"/>
</dbReference>
<dbReference type="GO" id="GO:0046872">
    <property type="term" value="F:metal ion binding"/>
    <property type="evidence" value="ECO:0007669"/>
    <property type="project" value="UniProtKB-KW"/>
</dbReference>
<dbReference type="FunFam" id="3.30.1330.50:FF:000001">
    <property type="entry name" value="2-C-methyl-D-erythritol 2,4-cyclodiphosphate synthase"/>
    <property type="match status" value="1"/>
</dbReference>
<evidence type="ECO:0000313" key="14">
    <source>
        <dbReference type="Proteomes" id="UP000366051"/>
    </source>
</evidence>
<dbReference type="Proteomes" id="UP000366051">
    <property type="component" value="Chromosome"/>
</dbReference>
<dbReference type="InterPro" id="IPR003526">
    <property type="entry name" value="MECDP_synthase"/>
</dbReference>
<dbReference type="PANTHER" id="PTHR43181:SF1">
    <property type="entry name" value="2-C-METHYL-D-ERYTHRITOL 2,4-CYCLODIPHOSPHATE SYNTHASE, CHLOROPLASTIC"/>
    <property type="match status" value="1"/>
</dbReference>
<dbReference type="PROSITE" id="PS01350">
    <property type="entry name" value="ISPF"/>
    <property type="match status" value="1"/>
</dbReference>
<reference evidence="14" key="1">
    <citation type="submission" date="2019-11" db="EMBL/GenBank/DDBJ databases">
        <title>Genome sequence of Heliorestis convoluta strain HH, an alkaliphilic and minimalistic phototrophic bacterium from a soda lake in Egypt.</title>
        <authorList>
            <person name="Dewey E.D."/>
            <person name="Stokes L.M."/>
            <person name="Burchell B.M."/>
            <person name="Shaffer K.N."/>
            <person name="Huntington A.M."/>
            <person name="Baker J.M."/>
            <person name="Nadendla S."/>
            <person name="Giglio M.G."/>
            <person name="Touchman J.W."/>
            <person name="Blankenship R.E."/>
            <person name="Madigan M.T."/>
            <person name="Sattley W.M."/>
        </authorList>
    </citation>
    <scope>NUCLEOTIDE SEQUENCE [LARGE SCALE GENOMIC DNA]</scope>
    <source>
        <strain evidence="14">HH</strain>
    </source>
</reference>
<dbReference type="InterPro" id="IPR020555">
    <property type="entry name" value="MECDP_synthase_CS"/>
</dbReference>
<keyword evidence="9 11" id="KW-0456">Lyase</keyword>
<dbReference type="PANTHER" id="PTHR43181">
    <property type="entry name" value="2-C-METHYL-D-ERYTHRITOL 2,4-CYCLODIPHOSPHATE SYNTHASE, CHLOROPLASTIC"/>
    <property type="match status" value="1"/>
</dbReference>
<feature type="site" description="Transition state stabilizer" evidence="11">
    <location>
        <position position="382"/>
    </location>
</feature>
<feature type="site" description="Positions MEP for the nucleophilic attack" evidence="11">
    <location>
        <position position="219"/>
    </location>
</feature>
<feature type="binding site" evidence="11">
    <location>
        <position position="257"/>
    </location>
    <ligand>
        <name>a divalent metal cation</name>
        <dbReference type="ChEBI" id="CHEBI:60240"/>
    </ligand>
</feature>
<keyword evidence="8 11" id="KW-0414">Isoprene biosynthesis</keyword>
<dbReference type="NCBIfam" id="TIGR00151">
    <property type="entry name" value="ispF"/>
    <property type="match status" value="1"/>
</dbReference>
<dbReference type="InterPro" id="IPR026596">
    <property type="entry name" value="IspD/F"/>
</dbReference>
<name>A0A5Q2NAB1_9FIRM</name>
<comment type="catalytic activity">
    <reaction evidence="1 11">
        <text>4-CDP-2-C-methyl-D-erythritol 2-phosphate = 2-C-methyl-D-erythritol 2,4-cyclic diphosphate + CMP</text>
        <dbReference type="Rhea" id="RHEA:23864"/>
        <dbReference type="ChEBI" id="CHEBI:57919"/>
        <dbReference type="ChEBI" id="CHEBI:58483"/>
        <dbReference type="ChEBI" id="CHEBI:60377"/>
        <dbReference type="EC" id="4.6.1.12"/>
    </reaction>
</comment>
<dbReference type="EMBL" id="CP045875">
    <property type="protein sequence ID" value="QGG49210.1"/>
    <property type="molecule type" value="Genomic_DNA"/>
</dbReference>
<feature type="binding site" evidence="11">
    <location>
        <begin position="257"/>
        <end position="259"/>
    </location>
    <ligand>
        <name>4-CDP-2-C-methyl-D-erythritol 2-phosphate</name>
        <dbReference type="ChEBI" id="CHEBI:57919"/>
    </ligand>
</feature>
<feature type="binding site" evidence="11">
    <location>
        <begin position="305"/>
        <end position="307"/>
    </location>
    <ligand>
        <name>4-CDP-2-C-methyl-D-erythritol 2-phosphate</name>
        <dbReference type="ChEBI" id="CHEBI:57919"/>
    </ligand>
</feature>
<evidence type="ECO:0000256" key="4">
    <source>
        <dbReference type="ARBA" id="ARBA00008480"/>
    </source>
</evidence>
<keyword evidence="7 11" id="KW-0479">Metal-binding</keyword>
<comment type="cofactor">
    <cofactor evidence="2 11">
        <name>a divalent metal cation</name>
        <dbReference type="ChEBI" id="CHEBI:60240"/>
    </cofactor>
</comment>
<evidence type="ECO:0000256" key="7">
    <source>
        <dbReference type="ARBA" id="ARBA00022723"/>
    </source>
</evidence>
<evidence type="ECO:0000256" key="8">
    <source>
        <dbReference type="ARBA" id="ARBA00023229"/>
    </source>
</evidence>
<comment type="similarity">
    <text evidence="11">In the N-terminal section; belongs to the IspD/TarI cytidylyltransferase family. IspD subfamily.</text>
</comment>
<dbReference type="FunFam" id="3.90.550.10:FF:000003">
    <property type="entry name" value="2-C-methyl-D-erythritol 4-phosphate cytidylyltransferase"/>
    <property type="match status" value="1"/>
</dbReference>
<comment type="similarity">
    <text evidence="11">In the C-terminal section; belongs to the IspF family.</text>
</comment>
<organism evidence="13 14">
    <name type="scientific">Heliorestis convoluta</name>
    <dbReference type="NCBI Taxonomy" id="356322"/>
    <lineage>
        <taxon>Bacteria</taxon>
        <taxon>Bacillati</taxon>
        <taxon>Bacillota</taxon>
        <taxon>Clostridia</taxon>
        <taxon>Eubacteriales</taxon>
        <taxon>Heliobacteriaceae</taxon>
        <taxon>Heliorestis</taxon>
    </lineage>
</organism>
<dbReference type="Gene3D" id="3.30.1330.50">
    <property type="entry name" value="2-C-methyl-D-erythritol 2,4-cyclodiphosphate synthase"/>
    <property type="match status" value="1"/>
</dbReference>
<dbReference type="RefSeq" id="WP_243137184.1">
    <property type="nucleotide sequence ID" value="NZ_CP045875.1"/>
</dbReference>
<feature type="domain" description="2-C-methyl-D-erythritol 2,4-cyclodiphosphate synthase" evidence="12">
    <location>
        <begin position="251"/>
        <end position="403"/>
    </location>
</feature>
<evidence type="ECO:0000256" key="1">
    <source>
        <dbReference type="ARBA" id="ARBA00000200"/>
    </source>
</evidence>
<dbReference type="InterPro" id="IPR036571">
    <property type="entry name" value="MECDP_synthase_sf"/>
</dbReference>
<comment type="similarity">
    <text evidence="4">Belongs to the IspF family.</text>
</comment>
<keyword evidence="10 11" id="KW-0511">Multifunctional enzyme</keyword>
<dbReference type="Pfam" id="PF01128">
    <property type="entry name" value="IspD"/>
    <property type="match status" value="1"/>
</dbReference>
<sequence>MSNEATAVIIVAAGQGKRMGANKNKVLLPLYLKPIIAWTLEGFIQVGQEIGSIVLVAHKDDLAYLQGLIDGNGWANRVELVEGGSERIDSVQRGLEALEGKGYQWVAVHDGARPLFTPSLIARCIEKAKLKGSAVASVPVKDTIKEASSEGVVTRTPDRKGLYAIQTPQIFSYPELVQAYKKLEEIKNTSEVIPTDDAMVMEWAGHSVFLALGDYENIKITTPEDLLIAEAILQKRHDLVGADRRISKENRVGLGYDVHRLVAGRDLILGGVHIPYEKGLLGHSDADVLLHAIKDAILGAAGLGDIGRHFPDSDETYKGISSLLLLQKVAQIVEKEQWQIQNIDATVVAQRPKLAPYIAEMVKNISEALGIKEGQVNIKATTTEGLGFAGTGEGMAAYATVLLQNR</sequence>
<dbReference type="GO" id="GO:0019288">
    <property type="term" value="P:isopentenyl diphosphate biosynthetic process, methylerythritol 4-phosphate pathway"/>
    <property type="evidence" value="ECO:0007669"/>
    <property type="project" value="UniProtKB-UniRule"/>
</dbReference>
<comment type="catalytic activity">
    <reaction evidence="11">
        <text>2-C-methyl-D-erythritol 4-phosphate + CTP + H(+) = 4-CDP-2-C-methyl-D-erythritol + diphosphate</text>
        <dbReference type="Rhea" id="RHEA:13429"/>
        <dbReference type="ChEBI" id="CHEBI:15378"/>
        <dbReference type="ChEBI" id="CHEBI:33019"/>
        <dbReference type="ChEBI" id="CHEBI:37563"/>
        <dbReference type="ChEBI" id="CHEBI:57823"/>
        <dbReference type="ChEBI" id="CHEBI:58262"/>
        <dbReference type="EC" id="2.7.7.60"/>
    </reaction>
</comment>
<gene>
    <name evidence="11 13" type="primary">ispDF</name>
    <name evidence="13" type="ORF">FTV88_3135</name>
</gene>
<feature type="site" description="Transition state stabilizer" evidence="11">
    <location>
        <position position="25"/>
    </location>
</feature>
<feature type="binding site" evidence="11">
    <location>
        <begin position="381"/>
        <end position="384"/>
    </location>
    <ligand>
        <name>4-CDP-2-C-methyl-D-erythritol 2-phosphate</name>
        <dbReference type="ChEBI" id="CHEBI:57919"/>
    </ligand>
</feature>
<proteinExistence type="inferred from homology"/>
<evidence type="ECO:0000313" key="13">
    <source>
        <dbReference type="EMBL" id="QGG49210.1"/>
    </source>
</evidence>
<dbReference type="HAMAP" id="MF_00107">
    <property type="entry name" value="IspF"/>
    <property type="match status" value="1"/>
</dbReference>
<dbReference type="InterPro" id="IPR001228">
    <property type="entry name" value="IspD"/>
</dbReference>
<dbReference type="KEGG" id="hcv:FTV88_3135"/>
<dbReference type="Pfam" id="PF02542">
    <property type="entry name" value="YgbB"/>
    <property type="match status" value="1"/>
</dbReference>
<feature type="binding site" evidence="11">
    <location>
        <position position="291"/>
    </location>
    <ligand>
        <name>a divalent metal cation</name>
        <dbReference type="ChEBI" id="CHEBI:60240"/>
    </ligand>
</feature>
<evidence type="ECO:0000256" key="3">
    <source>
        <dbReference type="ARBA" id="ARBA00004709"/>
    </source>
</evidence>
<evidence type="ECO:0000256" key="2">
    <source>
        <dbReference type="ARBA" id="ARBA00001968"/>
    </source>
</evidence>
<feature type="site" description="Transition state stabilizer" evidence="11">
    <location>
        <position position="283"/>
    </location>
</feature>
<evidence type="ECO:0000256" key="9">
    <source>
        <dbReference type="ARBA" id="ARBA00023239"/>
    </source>
</evidence>
<evidence type="ECO:0000256" key="5">
    <source>
        <dbReference type="ARBA" id="ARBA00022679"/>
    </source>
</evidence>
<feature type="region of interest" description="2-C-methyl-D-erythritol 2,4-cyclodiphosphate synthase" evidence="11">
    <location>
        <begin position="251"/>
        <end position="406"/>
    </location>
</feature>
<dbReference type="CDD" id="cd02516">
    <property type="entry name" value="CDP-ME_synthetase"/>
    <property type="match status" value="1"/>
</dbReference>
<dbReference type="GO" id="GO:0008685">
    <property type="term" value="F:2-C-methyl-D-erythritol 2,4-cyclodiphosphate synthase activity"/>
    <property type="evidence" value="ECO:0007669"/>
    <property type="project" value="UniProtKB-UniRule"/>
</dbReference>
<dbReference type="AlphaFoldDB" id="A0A5Q2NAB1"/>
<feature type="site" description="Transition state stabilizer" evidence="11">
    <location>
        <position position="18"/>
    </location>
</feature>
<feature type="binding site" evidence="11">
    <location>
        <position position="259"/>
    </location>
    <ligand>
        <name>a divalent metal cation</name>
        <dbReference type="ChEBI" id="CHEBI:60240"/>
    </ligand>
</feature>
<dbReference type="SUPFAM" id="SSF53448">
    <property type="entry name" value="Nucleotide-diphospho-sugar transferases"/>
    <property type="match status" value="1"/>
</dbReference>
<comment type="pathway">
    <text evidence="3 11">Isoprenoid biosynthesis; isopentenyl diphosphate biosynthesis via DXP pathway; isopentenyl diphosphate from 1-deoxy-D-xylulose 5-phosphate: step 4/6.</text>
</comment>
<feature type="binding site" evidence="11">
    <location>
        <begin position="310"/>
        <end position="314"/>
    </location>
    <ligand>
        <name>4-CDP-2-C-methyl-D-erythritol 2-phosphate</name>
        <dbReference type="ChEBI" id="CHEBI:57919"/>
    </ligand>
</feature>
<dbReference type="InterPro" id="IPR029044">
    <property type="entry name" value="Nucleotide-diphossugar_trans"/>
</dbReference>
<dbReference type="InterPro" id="IPR034683">
    <property type="entry name" value="IspD/TarI"/>
</dbReference>
<keyword evidence="5 11" id="KW-0808">Transferase</keyword>
<comment type="caution">
    <text evidence="11">Lacks conserved residue(s) required for the propagation of feature annotation.</text>
</comment>
<protein>
    <recommendedName>
        <fullName evidence="11">Bifunctional enzyme IspD/IspF</fullName>
    </recommendedName>
    <domain>
        <recommendedName>
            <fullName evidence="11">2-C-methyl-D-erythritol 4-phosphate cytidylyltransferase</fullName>
            <ecNumber evidence="11">2.7.7.60</ecNumber>
        </recommendedName>
        <alternativeName>
            <fullName evidence="11">4-diphosphocytidyl-2C-methyl-D-erythritol synthase</fullName>
        </alternativeName>
        <alternativeName>
            <fullName evidence="11">MEP cytidylyltransferase</fullName>
            <shortName evidence="11">MCT</shortName>
        </alternativeName>
    </domain>
    <domain>
        <recommendedName>
            <fullName evidence="11">2-C-methyl-D-erythritol 2,4-cyclodiphosphate synthase</fullName>
            <shortName evidence="11">MECDP-synthase</shortName>
            <shortName evidence="11">MECPP-synthase</shortName>
            <shortName evidence="11">MECPS</shortName>
            <ecNumber evidence="11">4.6.1.12</ecNumber>
        </recommendedName>
    </domain>
</protein>
<feature type="region of interest" description="2-C-methyl-D-erythritol 4-phosphate cytidylyltransferase" evidence="11">
    <location>
        <begin position="1"/>
        <end position="250"/>
    </location>
</feature>
<dbReference type="SUPFAM" id="SSF69765">
    <property type="entry name" value="IpsF-like"/>
    <property type="match status" value="1"/>
</dbReference>
<comment type="pathway">
    <text evidence="11">Isoprenoid biosynthesis; isopentenyl diphosphate biosynthesis via DXP pathway; isopentenyl diphosphate from 1-deoxy-D-xylulose 5-phosphate: step 2/6.</text>
</comment>
<dbReference type="NCBIfam" id="TIGR00453">
    <property type="entry name" value="ispD"/>
    <property type="match status" value="1"/>
</dbReference>
<evidence type="ECO:0000259" key="12">
    <source>
        <dbReference type="Pfam" id="PF02542"/>
    </source>
</evidence>
<dbReference type="CDD" id="cd00554">
    <property type="entry name" value="MECDP_synthase"/>
    <property type="match status" value="1"/>
</dbReference>
<evidence type="ECO:0000256" key="11">
    <source>
        <dbReference type="HAMAP-Rule" id="MF_01520"/>
    </source>
</evidence>
<evidence type="ECO:0000256" key="6">
    <source>
        <dbReference type="ARBA" id="ARBA00022695"/>
    </source>
</evidence>
<accession>A0A5Q2NAB1</accession>
<keyword evidence="14" id="KW-1185">Reference proteome</keyword>
<keyword evidence="6 11" id="KW-0548">Nucleotidyltransferase</keyword>
<dbReference type="EC" id="2.7.7.60" evidence="11"/>
<feature type="site" description="Positions MEP for the nucleophilic attack" evidence="11">
    <location>
        <position position="159"/>
    </location>
</feature>
<feature type="binding site" evidence="11">
    <location>
        <position position="388"/>
    </location>
    <ligand>
        <name>4-CDP-2-C-methyl-D-erythritol 2-phosphate</name>
        <dbReference type="ChEBI" id="CHEBI:57919"/>
    </ligand>
</feature>
<dbReference type="Gene3D" id="3.90.550.10">
    <property type="entry name" value="Spore Coat Polysaccharide Biosynthesis Protein SpsA, Chain A"/>
    <property type="match status" value="1"/>
</dbReference>
<dbReference type="EC" id="4.6.1.12" evidence="11"/>
<dbReference type="UniPathway" id="UPA00056">
    <property type="reaction ID" value="UER00093"/>
</dbReference>